<name>A0A024GE10_9STRA</name>
<dbReference type="Proteomes" id="UP000053237">
    <property type="component" value="Unassembled WGS sequence"/>
</dbReference>
<comment type="caution">
    <text evidence="1">The sequence shown here is derived from an EMBL/GenBank/DDBJ whole genome shotgun (WGS) entry which is preliminary data.</text>
</comment>
<proteinExistence type="predicted"/>
<dbReference type="AlphaFoldDB" id="A0A024GE10"/>
<evidence type="ECO:0000313" key="1">
    <source>
        <dbReference type="EMBL" id="CCI45116.1"/>
    </source>
</evidence>
<accession>A0A024GE10</accession>
<sequence length="534" mass="61442">MEESIHLSSQTFEIEPDSIYFLLESEYLYETHIAQFDPSDNIRYVCLDGELDHLFAIATIQLCYNLPTWPFIQHFCDSMDKMLDSDSNQLSDSETHSILCIYMTKEMDQKHPSKPLLSKDGLYRPRISVEVFAIYLLCCWQIRSRKQSVQESWSTYDLYHTFRSIYSPFPYLGFSWWRDIDKDDGKAVDVDPVWGEMITKMFLESGDTRCKASTSEILSWEDVYVCLDAFARMHETYSITEVPSLLVPASNSKIMRLTVTLAVANVASNDLAYIESLENSLEATFIRIENDHISTHCGKKTIHVNLSELEAESKDETHKVFSSRKETKAWKILTQFLHICEIQNDSIVLLSSLPDVPLWICGYLIKHEQLSEQQASAWLYSCTSNQLKCSRQQLYFLKRWKIHLTRAGDAFRVKVKENHLNIAAISPVNDGSSSKLCKEYGRIGMGRVNLRTECLLGIRVAQHNDQMMVPSSLAVSHPVRAMLSPSTRAAQSSKHRQMINTSRLDAKKVDEIDRDVIIRSDYSTIRRYLNPTSK</sequence>
<organism evidence="1 2">
    <name type="scientific">Albugo candida</name>
    <dbReference type="NCBI Taxonomy" id="65357"/>
    <lineage>
        <taxon>Eukaryota</taxon>
        <taxon>Sar</taxon>
        <taxon>Stramenopiles</taxon>
        <taxon>Oomycota</taxon>
        <taxon>Peronosporomycetes</taxon>
        <taxon>Albuginales</taxon>
        <taxon>Albuginaceae</taxon>
        <taxon>Albugo</taxon>
    </lineage>
</organism>
<reference evidence="1 2" key="1">
    <citation type="submission" date="2012-05" db="EMBL/GenBank/DDBJ databases">
        <title>Recombination and specialization in a pathogen metapopulation.</title>
        <authorList>
            <person name="Gardiner A."/>
            <person name="Kemen E."/>
            <person name="Schultz-Larsen T."/>
            <person name="MacLean D."/>
            <person name="Van Oosterhout C."/>
            <person name="Jones J.D.G."/>
        </authorList>
    </citation>
    <scope>NUCLEOTIDE SEQUENCE [LARGE SCALE GENOMIC DNA]</scope>
    <source>
        <strain evidence="1 2">Ac Nc2</strain>
    </source>
</reference>
<protein>
    <submittedName>
        <fullName evidence="1">Uncharacterized protein</fullName>
    </submittedName>
</protein>
<gene>
    <name evidence="1" type="ORF">BN9_059630</name>
</gene>
<dbReference type="InParanoid" id="A0A024GE10"/>
<dbReference type="EMBL" id="CAIX01000088">
    <property type="protein sequence ID" value="CCI45116.1"/>
    <property type="molecule type" value="Genomic_DNA"/>
</dbReference>
<keyword evidence="2" id="KW-1185">Reference proteome</keyword>
<evidence type="ECO:0000313" key="2">
    <source>
        <dbReference type="Proteomes" id="UP000053237"/>
    </source>
</evidence>